<feature type="domain" description="CYTH" evidence="2">
    <location>
        <begin position="5"/>
        <end position="193"/>
    </location>
</feature>
<dbReference type="SUPFAM" id="SSF55154">
    <property type="entry name" value="CYTH-like phosphatases"/>
    <property type="match status" value="1"/>
</dbReference>
<proteinExistence type="predicted"/>
<dbReference type="Pfam" id="PF05235">
    <property type="entry name" value="CHAD"/>
    <property type="match status" value="1"/>
</dbReference>
<sequence>MADTVREIERKYEADDSTELPDLTGVAGVAAVADQGTVVLLATYYDTPDQRLAADGVTLRRRTGGGDAGWHLKLPVAPGVRDEVRMPLADRVPPKLAALVRSRVRGARLAPVAQLRTRRTLRVLESEQGEPVAEVAVDEVVAHRVDGAGPVDGAGRGEGRDQGQGHVQEQDRDQESSGSRVTVGVRWREIEVELVGDGTPALLDAVEEALAAAGVRPASSASKLARALEETAETAETAEPAEQLSQGEPKRGKSSLTGKPAKASKSRQASQPAKQGKPGKVGKAGAADTSPQPADLRTAGDAVLAYVREQIRTLVELDPAVRRDVPDSVHQMRVATRRLRSAFRSYGAVLDRSVTDPIGDELKWLAGELGVDRDREVLAERLREGLGELPRELRMGPVAARLRLWSQRRRLGSRQSLLTVLDGTRHLTLLESLHALLADPPLRPAADRPPGRAMAKAVLKDYRRLDGRMAAALAAPPGPERDEALHAARKAAKRVRYAAEAATPVLGRPAKKFATRMKRVQQLLGDHQDSVLARAALRDLAVQAHGAGEGGFSFGLLYGREEAAAAARERELPGVWRKASKPAHRRKLRG</sequence>
<dbReference type="PROSITE" id="PS51707">
    <property type="entry name" value="CYTH"/>
    <property type="match status" value="1"/>
</dbReference>
<dbReference type="InterPro" id="IPR007899">
    <property type="entry name" value="CHAD_dom"/>
</dbReference>
<dbReference type="InterPro" id="IPR038186">
    <property type="entry name" value="CHAD_dom_sf"/>
</dbReference>
<feature type="compositionally biased region" description="Low complexity" evidence="1">
    <location>
        <begin position="271"/>
        <end position="287"/>
    </location>
</feature>
<dbReference type="SMART" id="SM00880">
    <property type="entry name" value="CHAD"/>
    <property type="match status" value="1"/>
</dbReference>
<evidence type="ECO:0000259" key="2">
    <source>
        <dbReference type="PROSITE" id="PS51707"/>
    </source>
</evidence>
<keyword evidence="5" id="KW-1185">Reference proteome</keyword>
<feature type="compositionally biased region" description="Basic residues" evidence="1">
    <location>
        <begin position="578"/>
        <end position="590"/>
    </location>
</feature>
<accession>A0ABU7WNM4</accession>
<dbReference type="PROSITE" id="PS51708">
    <property type="entry name" value="CHAD"/>
    <property type="match status" value="1"/>
</dbReference>
<dbReference type="InterPro" id="IPR023577">
    <property type="entry name" value="CYTH_domain"/>
</dbReference>
<feature type="region of interest" description="Disordered" evidence="1">
    <location>
        <begin position="569"/>
        <end position="590"/>
    </location>
</feature>
<dbReference type="PANTHER" id="PTHR39339">
    <property type="entry name" value="SLR1444 PROTEIN"/>
    <property type="match status" value="1"/>
</dbReference>
<comment type="caution">
    <text evidence="4">The sequence shown here is derived from an EMBL/GenBank/DDBJ whole genome shotgun (WGS) entry which is preliminary data.</text>
</comment>
<feature type="domain" description="CHAD" evidence="3">
    <location>
        <begin position="296"/>
        <end position="581"/>
    </location>
</feature>
<evidence type="ECO:0000259" key="3">
    <source>
        <dbReference type="PROSITE" id="PS51708"/>
    </source>
</evidence>
<dbReference type="Pfam" id="PF01928">
    <property type="entry name" value="CYTH"/>
    <property type="match status" value="1"/>
</dbReference>
<gene>
    <name evidence="4" type="ORF">RB636_07395</name>
</gene>
<dbReference type="PANTHER" id="PTHR39339:SF1">
    <property type="entry name" value="CHAD DOMAIN-CONTAINING PROTEIN"/>
    <property type="match status" value="1"/>
</dbReference>
<feature type="region of interest" description="Disordered" evidence="1">
    <location>
        <begin position="146"/>
        <end position="182"/>
    </location>
</feature>
<reference evidence="4 5" key="1">
    <citation type="submission" date="2023-08" db="EMBL/GenBank/DDBJ databases">
        <authorList>
            <person name="Sharma P."/>
            <person name="Verma V."/>
            <person name="Mohan M.K."/>
            <person name="Dubey A.K."/>
        </authorList>
    </citation>
    <scope>NUCLEOTIDE SEQUENCE [LARGE SCALE GENOMIC DNA]</scope>
    <source>
        <strain evidence="4 5">ADP4</strain>
    </source>
</reference>
<organism evidence="4 5">
    <name type="scientific">Streptomyces chrestomyceticus</name>
    <dbReference type="NCBI Taxonomy" id="68185"/>
    <lineage>
        <taxon>Bacteria</taxon>
        <taxon>Bacillati</taxon>
        <taxon>Actinomycetota</taxon>
        <taxon>Actinomycetes</taxon>
        <taxon>Kitasatosporales</taxon>
        <taxon>Streptomycetaceae</taxon>
        <taxon>Streptomyces</taxon>
    </lineage>
</organism>
<dbReference type="CDD" id="cd07374">
    <property type="entry name" value="CYTH-like_Pase"/>
    <property type="match status" value="1"/>
</dbReference>
<protein>
    <submittedName>
        <fullName evidence="4">CYTH and CHAD domain-containing protein</fullName>
    </submittedName>
</protein>
<evidence type="ECO:0000313" key="5">
    <source>
        <dbReference type="Proteomes" id="UP001348265"/>
    </source>
</evidence>
<name>A0ABU7WNM4_9ACTN</name>
<dbReference type="Gene3D" id="2.40.320.10">
    <property type="entry name" value="Hypothetical Protein Pfu-838710-001"/>
    <property type="match status" value="1"/>
</dbReference>
<feature type="region of interest" description="Disordered" evidence="1">
    <location>
        <begin position="226"/>
        <end position="296"/>
    </location>
</feature>
<dbReference type="SMART" id="SM01118">
    <property type="entry name" value="CYTH"/>
    <property type="match status" value="1"/>
</dbReference>
<dbReference type="Gene3D" id="1.40.20.10">
    <property type="entry name" value="CHAD domain"/>
    <property type="match status" value="1"/>
</dbReference>
<evidence type="ECO:0000256" key="1">
    <source>
        <dbReference type="SAM" id="MobiDB-lite"/>
    </source>
</evidence>
<dbReference type="EMBL" id="JAVFKM010000003">
    <property type="protein sequence ID" value="MEF3113027.1"/>
    <property type="molecule type" value="Genomic_DNA"/>
</dbReference>
<dbReference type="RefSeq" id="WP_331785804.1">
    <property type="nucleotide sequence ID" value="NZ_JAVFKM010000003.1"/>
</dbReference>
<evidence type="ECO:0000313" key="4">
    <source>
        <dbReference type="EMBL" id="MEF3113027.1"/>
    </source>
</evidence>
<feature type="compositionally biased region" description="Basic and acidic residues" evidence="1">
    <location>
        <begin position="155"/>
        <end position="175"/>
    </location>
</feature>
<dbReference type="InterPro" id="IPR033469">
    <property type="entry name" value="CYTH-like_dom_sf"/>
</dbReference>
<dbReference type="Proteomes" id="UP001348265">
    <property type="component" value="Unassembled WGS sequence"/>
</dbReference>